<dbReference type="NCBIfam" id="NF005144">
    <property type="entry name" value="PRK06598.1"/>
    <property type="match status" value="1"/>
</dbReference>
<dbReference type="UniPathway" id="UPA00050">
    <property type="reaction ID" value="UER00463"/>
</dbReference>
<dbReference type="Pfam" id="PF02774">
    <property type="entry name" value="Semialdhyde_dhC"/>
    <property type="match status" value="1"/>
</dbReference>
<comment type="subunit">
    <text evidence="6 16">Homodimer.</text>
</comment>
<evidence type="ECO:0000256" key="16">
    <source>
        <dbReference type="HAMAP-Rule" id="MF_02121"/>
    </source>
</evidence>
<comment type="caution">
    <text evidence="19">The sequence shown here is derived from an EMBL/GenBank/DDBJ whole genome shotgun (WGS) entry which is preliminary data.</text>
</comment>
<feature type="domain" description="Semialdehyde dehydrogenase NAD-binding" evidence="18">
    <location>
        <begin position="3"/>
        <end position="123"/>
    </location>
</feature>
<sequence length="372" mass="40800">MKRVGFVGWRGMVGSVLMQRMLEERDFDLIAEPVFFTTSQAGQPGPDIGKTIPTLKDARDISELQQMDAIISCQGGDYTTEVYAKLREAGWKGYWIDAASTLRMVDDSIIILDPVNLSVIEQGLSQGIKTFVGGNCTVSLMLMGLGGLFRENLVEWVSSMTYQAASGAGAQNMRELISQMGQIEASVKAELANPASAILEIDRQVAETMRSGSFETANFGVPLAGSLIPWIDKAVDAGQSKEEWKGFVETNKILGRSSDPVAIDGTCVRIGAMRCHSQAFTIKLKQDVPLDEIESIIASANDWVKVVPNEREITMRELTPTRVTGTLSIPVGRLRKMKMGPDYLNAFSVGDQLLWGAAEPLRRMLRILMQQS</sequence>
<dbReference type="STRING" id="267850.ADINL_3051"/>
<dbReference type="GO" id="GO:0009097">
    <property type="term" value="P:isoleucine biosynthetic process"/>
    <property type="evidence" value="ECO:0007669"/>
    <property type="project" value="InterPro"/>
</dbReference>
<evidence type="ECO:0000256" key="6">
    <source>
        <dbReference type="ARBA" id="ARBA00011738"/>
    </source>
</evidence>
<evidence type="ECO:0000256" key="17">
    <source>
        <dbReference type="PIRSR" id="PIRSR000148-1"/>
    </source>
</evidence>
<dbReference type="PIRSF" id="PIRSF000148">
    <property type="entry name" value="ASA_dh"/>
    <property type="match status" value="1"/>
</dbReference>
<accession>A0A063Y1E2</accession>
<dbReference type="OrthoDB" id="9022717at2"/>
<evidence type="ECO:0000256" key="2">
    <source>
        <dbReference type="ARBA" id="ARBA00005021"/>
    </source>
</evidence>
<organism evidence="19 20">
    <name type="scientific">Nitrincola lacisaponensis</name>
    <dbReference type="NCBI Taxonomy" id="267850"/>
    <lineage>
        <taxon>Bacteria</taxon>
        <taxon>Pseudomonadati</taxon>
        <taxon>Pseudomonadota</taxon>
        <taxon>Gammaproteobacteria</taxon>
        <taxon>Oceanospirillales</taxon>
        <taxon>Oceanospirillaceae</taxon>
        <taxon>Nitrincola</taxon>
    </lineage>
</organism>
<dbReference type="InterPro" id="IPR000534">
    <property type="entry name" value="Semialdehyde_DH_NAD-bd"/>
</dbReference>
<evidence type="ECO:0000313" key="19">
    <source>
        <dbReference type="EMBL" id="KDE38596.1"/>
    </source>
</evidence>
<keyword evidence="14 16" id="KW-0486">Methionine biosynthesis</keyword>
<feature type="binding site" evidence="16">
    <location>
        <position position="74"/>
    </location>
    <ligand>
        <name>NADP(+)</name>
        <dbReference type="ChEBI" id="CHEBI:58349"/>
    </ligand>
</feature>
<evidence type="ECO:0000256" key="11">
    <source>
        <dbReference type="ARBA" id="ARBA00022915"/>
    </source>
</evidence>
<dbReference type="Pfam" id="PF01118">
    <property type="entry name" value="Semialdhyde_dh"/>
    <property type="match status" value="1"/>
</dbReference>
<dbReference type="UniPathway" id="UPA00034">
    <property type="reaction ID" value="UER00016"/>
</dbReference>
<dbReference type="GO" id="GO:0071266">
    <property type="term" value="P:'de novo' L-methionine biosynthetic process"/>
    <property type="evidence" value="ECO:0007669"/>
    <property type="project" value="UniProtKB-UniRule"/>
</dbReference>
<evidence type="ECO:0000313" key="20">
    <source>
        <dbReference type="Proteomes" id="UP000027318"/>
    </source>
</evidence>
<dbReference type="UniPathway" id="UPA00051">
    <property type="reaction ID" value="UER00464"/>
</dbReference>
<dbReference type="HAMAP" id="MF_02121">
    <property type="entry name" value="ASADH"/>
    <property type="match status" value="1"/>
</dbReference>
<dbReference type="RefSeq" id="WP_036549981.1">
    <property type="nucleotide sequence ID" value="NZ_JMSZ01000042.1"/>
</dbReference>
<dbReference type="InterPro" id="IPR000319">
    <property type="entry name" value="Asp-semialdehyde_DH_CS"/>
</dbReference>
<keyword evidence="11 16" id="KW-0220">Diaminopimelate biosynthesis</keyword>
<feature type="binding site" evidence="16">
    <location>
        <begin position="10"/>
        <end position="13"/>
    </location>
    <ligand>
        <name>NADP(+)</name>
        <dbReference type="ChEBI" id="CHEBI:58349"/>
    </ligand>
</feature>
<evidence type="ECO:0000256" key="12">
    <source>
        <dbReference type="ARBA" id="ARBA00023002"/>
    </source>
</evidence>
<feature type="active site" description="Proton acceptor" evidence="16 17">
    <location>
        <position position="276"/>
    </location>
</feature>
<dbReference type="InterPro" id="IPR012080">
    <property type="entry name" value="Asp_semialdehyde_DH"/>
</dbReference>
<keyword evidence="9 16" id="KW-0791">Threonine biosynthesis</keyword>
<protein>
    <recommendedName>
        <fullName evidence="7 16">Aspartate-semialdehyde dehydrogenase</fullName>
        <shortName evidence="16">ASA dehydrogenase</shortName>
        <shortName evidence="16">ASADH</shortName>
        <ecNumber evidence="7 16">1.2.1.11</ecNumber>
    </recommendedName>
    <alternativeName>
        <fullName evidence="16">Aspartate-beta-semialdehyde dehydrogenase</fullName>
    </alternativeName>
</protein>
<evidence type="ECO:0000256" key="4">
    <source>
        <dbReference type="ARBA" id="ARBA00005097"/>
    </source>
</evidence>
<gene>
    <name evidence="16" type="primary">asd</name>
    <name evidence="19" type="ORF">ADINL_3051</name>
</gene>
<dbReference type="PANTHER" id="PTHR46278">
    <property type="entry name" value="DEHYDROGENASE, PUTATIVE-RELATED"/>
    <property type="match status" value="1"/>
</dbReference>
<dbReference type="Gene3D" id="3.40.50.720">
    <property type="entry name" value="NAD(P)-binding Rossmann-like Domain"/>
    <property type="match status" value="1"/>
</dbReference>
<evidence type="ECO:0000256" key="8">
    <source>
        <dbReference type="ARBA" id="ARBA00022605"/>
    </source>
</evidence>
<dbReference type="AlphaFoldDB" id="A0A063Y1E2"/>
<dbReference type="CDD" id="cd02314">
    <property type="entry name" value="VcASADH1_like_N"/>
    <property type="match status" value="1"/>
</dbReference>
<keyword evidence="12 16" id="KW-0560">Oxidoreductase</keyword>
<comment type="caution">
    <text evidence="16">Lacks conserved residue(s) required for the propagation of feature annotation.</text>
</comment>
<evidence type="ECO:0000256" key="7">
    <source>
        <dbReference type="ARBA" id="ARBA00013120"/>
    </source>
</evidence>
<evidence type="ECO:0000256" key="9">
    <source>
        <dbReference type="ARBA" id="ARBA00022697"/>
    </source>
</evidence>
<comment type="function">
    <text evidence="1 16">Catalyzes the NADPH-dependent formation of L-aspartate-semialdehyde (L-ASA) by the reductive dephosphorylation of L-aspartyl-4-phosphate.</text>
</comment>
<dbReference type="Gene3D" id="3.30.360.10">
    <property type="entry name" value="Dihydrodipicolinate Reductase, domain 2"/>
    <property type="match status" value="1"/>
</dbReference>
<dbReference type="InterPro" id="IPR011534">
    <property type="entry name" value="Asp_ADH_gamma-type"/>
</dbReference>
<evidence type="ECO:0000256" key="13">
    <source>
        <dbReference type="ARBA" id="ARBA00023154"/>
    </source>
</evidence>
<evidence type="ECO:0000256" key="1">
    <source>
        <dbReference type="ARBA" id="ARBA00002492"/>
    </source>
</evidence>
<feature type="binding site" evidence="16">
    <location>
        <position position="103"/>
    </location>
    <ligand>
        <name>phosphate</name>
        <dbReference type="ChEBI" id="CHEBI:43474"/>
    </ligand>
</feature>
<comment type="pathway">
    <text evidence="2 16">Amino-acid biosynthesis; L-methionine biosynthesis via de novo pathway; L-homoserine from L-aspartate: step 2/3.</text>
</comment>
<comment type="catalytic activity">
    <reaction evidence="15 16">
        <text>L-aspartate 4-semialdehyde + phosphate + NADP(+) = 4-phospho-L-aspartate + NADPH + H(+)</text>
        <dbReference type="Rhea" id="RHEA:24284"/>
        <dbReference type="ChEBI" id="CHEBI:15378"/>
        <dbReference type="ChEBI" id="CHEBI:43474"/>
        <dbReference type="ChEBI" id="CHEBI:57535"/>
        <dbReference type="ChEBI" id="CHEBI:57783"/>
        <dbReference type="ChEBI" id="CHEBI:58349"/>
        <dbReference type="ChEBI" id="CHEBI:537519"/>
        <dbReference type="EC" id="1.2.1.11"/>
    </reaction>
</comment>
<dbReference type="PROSITE" id="PS01103">
    <property type="entry name" value="ASD"/>
    <property type="match status" value="1"/>
</dbReference>
<dbReference type="GO" id="GO:0004073">
    <property type="term" value="F:aspartate-semialdehyde dehydrogenase activity"/>
    <property type="evidence" value="ECO:0007669"/>
    <property type="project" value="UniProtKB-UniRule"/>
</dbReference>
<dbReference type="EC" id="1.2.1.11" evidence="7 16"/>
<keyword evidence="8 16" id="KW-0028">Amino-acid biosynthesis</keyword>
<dbReference type="EMBL" id="JMSZ01000042">
    <property type="protein sequence ID" value="KDE38596.1"/>
    <property type="molecule type" value="Genomic_DNA"/>
</dbReference>
<feature type="binding site" evidence="16">
    <location>
        <position position="352"/>
    </location>
    <ligand>
        <name>NADP(+)</name>
        <dbReference type="ChEBI" id="CHEBI:58349"/>
    </ligand>
</feature>
<dbReference type="GO" id="GO:0046983">
    <property type="term" value="F:protein dimerization activity"/>
    <property type="evidence" value="ECO:0007669"/>
    <property type="project" value="InterPro"/>
</dbReference>
<dbReference type="CDD" id="cd23938">
    <property type="entry name" value="ASADH_C_bac_like"/>
    <property type="match status" value="1"/>
</dbReference>
<comment type="pathway">
    <text evidence="4 16">Amino-acid biosynthesis; L-threonine biosynthesis; L-threonine from L-aspartate: step 2/5.</text>
</comment>
<feature type="binding site" evidence="16">
    <location>
        <begin position="38"/>
        <end position="39"/>
    </location>
    <ligand>
        <name>NADP(+)</name>
        <dbReference type="ChEBI" id="CHEBI:58349"/>
    </ligand>
</feature>
<dbReference type="NCBIfam" id="TIGR01745">
    <property type="entry name" value="asd_gamma"/>
    <property type="match status" value="1"/>
</dbReference>
<feature type="binding site" evidence="16">
    <location>
        <position position="245"/>
    </location>
    <ligand>
        <name>phosphate</name>
        <dbReference type="ChEBI" id="CHEBI:43474"/>
    </ligand>
</feature>
<comment type="similarity">
    <text evidence="5 16">Belongs to the aspartate-semialdehyde dehydrogenase family.</text>
</comment>
<evidence type="ECO:0000259" key="18">
    <source>
        <dbReference type="SMART" id="SM00859"/>
    </source>
</evidence>
<evidence type="ECO:0000256" key="3">
    <source>
        <dbReference type="ARBA" id="ARBA00005076"/>
    </source>
</evidence>
<dbReference type="Proteomes" id="UP000027318">
    <property type="component" value="Unassembled WGS sequence"/>
</dbReference>
<feature type="binding site" evidence="16">
    <location>
        <position position="269"/>
    </location>
    <ligand>
        <name>substrate</name>
    </ligand>
</feature>
<keyword evidence="20" id="KW-1185">Reference proteome</keyword>
<dbReference type="GO" id="GO:0019877">
    <property type="term" value="P:diaminopimelate biosynthetic process"/>
    <property type="evidence" value="ECO:0007669"/>
    <property type="project" value="UniProtKB-UniRule"/>
</dbReference>
<evidence type="ECO:0000256" key="10">
    <source>
        <dbReference type="ARBA" id="ARBA00022857"/>
    </source>
</evidence>
<dbReference type="InterPro" id="IPR012280">
    <property type="entry name" value="Semialdhyde_DH_dimer_dom"/>
</dbReference>
<dbReference type="InterPro" id="IPR036291">
    <property type="entry name" value="NAD(P)-bd_dom_sf"/>
</dbReference>
<evidence type="ECO:0000256" key="15">
    <source>
        <dbReference type="ARBA" id="ARBA00047891"/>
    </source>
</evidence>
<dbReference type="GO" id="GO:0009088">
    <property type="term" value="P:threonine biosynthetic process"/>
    <property type="evidence" value="ECO:0007669"/>
    <property type="project" value="UniProtKB-UniRule"/>
</dbReference>
<dbReference type="GO" id="GO:0050661">
    <property type="term" value="F:NADP binding"/>
    <property type="evidence" value="ECO:0007669"/>
    <property type="project" value="UniProtKB-UniRule"/>
</dbReference>
<keyword evidence="10 16" id="KW-0521">NADP</keyword>
<name>A0A063Y1E2_9GAMM</name>
<proteinExistence type="inferred from homology"/>
<dbReference type="SUPFAM" id="SSF51735">
    <property type="entry name" value="NAD(P)-binding Rossmann-fold domains"/>
    <property type="match status" value="1"/>
</dbReference>
<dbReference type="PATRIC" id="fig|267850.7.peg.3002"/>
<feature type="binding site" evidence="16">
    <location>
        <position position="163"/>
    </location>
    <ligand>
        <name>substrate</name>
    </ligand>
</feature>
<evidence type="ECO:0000256" key="5">
    <source>
        <dbReference type="ARBA" id="ARBA00010584"/>
    </source>
</evidence>
<dbReference type="GO" id="GO:0009089">
    <property type="term" value="P:lysine biosynthetic process via diaminopimelate"/>
    <property type="evidence" value="ECO:0007669"/>
    <property type="project" value="UniProtKB-UniRule"/>
</dbReference>
<dbReference type="GO" id="GO:0051287">
    <property type="term" value="F:NAD binding"/>
    <property type="evidence" value="ECO:0007669"/>
    <property type="project" value="InterPro"/>
</dbReference>
<evidence type="ECO:0000256" key="14">
    <source>
        <dbReference type="ARBA" id="ARBA00023167"/>
    </source>
</evidence>
<reference evidence="19 20" key="1">
    <citation type="journal article" date="2005" name="Int. J. Syst. Evol. Microbiol.">
        <title>Nitrincola lacisaponensis gen. nov., sp. nov., a novel alkaliphilic bacterium isolated from an alkaline, saline lake.</title>
        <authorList>
            <person name="Dimitriu P.A."/>
            <person name="Shukla S.K."/>
            <person name="Conradt J."/>
            <person name="Marquez M.C."/>
            <person name="Ventosa A."/>
            <person name="Maglia A."/>
            <person name="Peyton B.M."/>
            <person name="Pinkart H.C."/>
            <person name="Mormile M.R."/>
        </authorList>
    </citation>
    <scope>NUCLEOTIDE SEQUENCE [LARGE SCALE GENOMIC DNA]</scope>
    <source>
        <strain evidence="19 20">4CA</strain>
    </source>
</reference>
<dbReference type="SUPFAM" id="SSF55347">
    <property type="entry name" value="Glyceraldehyde-3-phosphate dehydrogenase-like, C-terminal domain"/>
    <property type="match status" value="1"/>
</dbReference>
<keyword evidence="13 16" id="KW-0457">Lysine biosynthesis</keyword>
<dbReference type="PANTHER" id="PTHR46278:SF4">
    <property type="entry name" value="ASPARTATE-SEMIALDEHYDE DEHYDROGENASE"/>
    <property type="match status" value="1"/>
</dbReference>
<feature type="active site" description="Acyl-thioester intermediate" evidence="16 17">
    <location>
        <position position="136"/>
    </location>
</feature>
<feature type="binding site" evidence="16">
    <location>
        <begin position="166"/>
        <end position="167"/>
    </location>
    <ligand>
        <name>NADP(+)</name>
        <dbReference type="ChEBI" id="CHEBI:58349"/>
    </ligand>
</feature>
<dbReference type="SMART" id="SM00859">
    <property type="entry name" value="Semialdhyde_dh"/>
    <property type="match status" value="1"/>
</dbReference>
<feature type="binding site" evidence="16">
    <location>
        <position position="242"/>
    </location>
    <ligand>
        <name>substrate</name>
    </ligand>
</feature>
<comment type="pathway">
    <text evidence="3 16">Amino-acid biosynthesis; L-lysine biosynthesis via DAP pathway; (S)-tetrahydrodipicolinate from L-aspartate: step 2/4.</text>
</comment>